<dbReference type="EMBL" id="BPLR01003075">
    <property type="protein sequence ID" value="GIX80936.1"/>
    <property type="molecule type" value="Genomic_DNA"/>
</dbReference>
<evidence type="ECO:0000313" key="2">
    <source>
        <dbReference type="Proteomes" id="UP001054945"/>
    </source>
</evidence>
<protein>
    <submittedName>
        <fullName evidence="1">Uncharacterized protein</fullName>
    </submittedName>
</protein>
<evidence type="ECO:0000313" key="1">
    <source>
        <dbReference type="EMBL" id="GIX80936.1"/>
    </source>
</evidence>
<gene>
    <name evidence="1" type="ORF">CEXT_335021</name>
</gene>
<comment type="caution">
    <text evidence="1">The sequence shown here is derived from an EMBL/GenBank/DDBJ whole genome shotgun (WGS) entry which is preliminary data.</text>
</comment>
<name>A0AAV4NB85_CAEEX</name>
<organism evidence="1 2">
    <name type="scientific">Caerostris extrusa</name>
    <name type="common">Bark spider</name>
    <name type="synonym">Caerostris bankana</name>
    <dbReference type="NCBI Taxonomy" id="172846"/>
    <lineage>
        <taxon>Eukaryota</taxon>
        <taxon>Metazoa</taxon>
        <taxon>Ecdysozoa</taxon>
        <taxon>Arthropoda</taxon>
        <taxon>Chelicerata</taxon>
        <taxon>Arachnida</taxon>
        <taxon>Araneae</taxon>
        <taxon>Araneomorphae</taxon>
        <taxon>Entelegynae</taxon>
        <taxon>Araneoidea</taxon>
        <taxon>Araneidae</taxon>
        <taxon>Caerostris</taxon>
    </lineage>
</organism>
<accession>A0AAV4NB85</accession>
<reference evidence="1 2" key="1">
    <citation type="submission" date="2021-06" db="EMBL/GenBank/DDBJ databases">
        <title>Caerostris extrusa draft genome.</title>
        <authorList>
            <person name="Kono N."/>
            <person name="Arakawa K."/>
        </authorList>
    </citation>
    <scope>NUCLEOTIDE SEQUENCE [LARGE SCALE GENOMIC DNA]</scope>
</reference>
<sequence>MLTIWQKVVDLCVDANRMGNSSRLMRLCGGISALNLSSTTNLLGLELGKARFQMNRLCEEDFKISGVTNWELPPNGDWDERKFWGRPYPPGVIVSKEEER</sequence>
<dbReference type="AlphaFoldDB" id="A0AAV4NB85"/>
<keyword evidence="2" id="KW-1185">Reference proteome</keyword>
<proteinExistence type="predicted"/>
<dbReference type="Proteomes" id="UP001054945">
    <property type="component" value="Unassembled WGS sequence"/>
</dbReference>